<evidence type="ECO:0000256" key="1">
    <source>
        <dbReference type="ARBA" id="ARBA00004992"/>
    </source>
</evidence>
<dbReference type="PANTHER" id="PTHR11548">
    <property type="entry name" value="THYMIDYLATE SYNTHASE 1"/>
    <property type="match status" value="1"/>
</dbReference>
<keyword evidence="12" id="KW-1185">Reference proteome</keyword>
<dbReference type="PRINTS" id="PR00108">
    <property type="entry name" value="THYMDSNTHASE"/>
</dbReference>
<dbReference type="Gene3D" id="3.30.572.10">
    <property type="entry name" value="Thymidylate synthase/dCMP hydroxymethylase domain"/>
    <property type="match status" value="1"/>
</dbReference>
<dbReference type="InterPro" id="IPR036926">
    <property type="entry name" value="Thymidate_synth/dCMP_Mease_sf"/>
</dbReference>
<evidence type="ECO:0000256" key="4">
    <source>
        <dbReference type="ARBA" id="ARBA00015931"/>
    </source>
</evidence>
<organism evidence="12 13">
    <name type="scientific">Syphacia muris</name>
    <dbReference type="NCBI Taxonomy" id="451379"/>
    <lineage>
        <taxon>Eukaryota</taxon>
        <taxon>Metazoa</taxon>
        <taxon>Ecdysozoa</taxon>
        <taxon>Nematoda</taxon>
        <taxon>Chromadorea</taxon>
        <taxon>Rhabditida</taxon>
        <taxon>Spirurina</taxon>
        <taxon>Oxyuridomorpha</taxon>
        <taxon>Oxyuroidea</taxon>
        <taxon>Oxyuridae</taxon>
        <taxon>Syphacia</taxon>
    </lineage>
</organism>
<dbReference type="STRING" id="451379.A0A0N5AKV1"/>
<dbReference type="FunFam" id="3.30.572.10:FF:000007">
    <property type="entry name" value="thymidylate synthase isoform X2"/>
    <property type="match status" value="1"/>
</dbReference>
<keyword evidence="7" id="KW-0545">Nucleotide biosynthesis</keyword>
<evidence type="ECO:0000256" key="6">
    <source>
        <dbReference type="ARBA" id="ARBA00022679"/>
    </source>
</evidence>
<dbReference type="PROSITE" id="PS00091">
    <property type="entry name" value="THYMIDYLATE_SYNTHASE"/>
    <property type="match status" value="1"/>
</dbReference>
<dbReference type="CDD" id="cd00351">
    <property type="entry name" value="TS_Pyrimidine_HMase"/>
    <property type="match status" value="1"/>
</dbReference>
<dbReference type="Proteomes" id="UP000046393">
    <property type="component" value="Unplaced"/>
</dbReference>
<evidence type="ECO:0000256" key="10">
    <source>
        <dbReference type="PROSITE-ProRule" id="PRU10016"/>
    </source>
</evidence>
<dbReference type="Pfam" id="PF00303">
    <property type="entry name" value="Thymidylat_synt"/>
    <property type="match status" value="1"/>
</dbReference>
<evidence type="ECO:0000259" key="11">
    <source>
        <dbReference type="Pfam" id="PF00303"/>
    </source>
</evidence>
<dbReference type="NCBIfam" id="NF002497">
    <property type="entry name" value="PRK01827.1-3"/>
    <property type="match status" value="1"/>
</dbReference>
<sequence>MAAMNGNKAENPDLHQENYSEEINPEEEQYLQQLSYVMENGEKVIDRTGVGTLSIFGQYATYSLRNGVIPLLTTKRVYWKGVVEELLWFIRGETNSKTLSAKNVKIWDANGSRQFLDKLGFTDRPEGDLGPIYGFQWRHWGAQYCGVDGDYKGKGIDQLNEVIRLIKEQPHSRRIILSSWNVQDLDQMALPPCHTLAQFAVRGGELHCQLYQRSGDMGLGVPFNLASYGLLTHMIAHVCGLKAGTLHHVLGDAHIYLNHRDALKEQMKRKPRRFPTIRFEGNLKTIDDFTYESIILEGYNPHPTIKMQMAL</sequence>
<keyword evidence="6" id="KW-0808">Transferase</keyword>
<dbReference type="WBParaSite" id="SMUV_0000513601-mRNA-1">
    <property type="protein sequence ID" value="SMUV_0000513601-mRNA-1"/>
    <property type="gene ID" value="SMUV_0000513601"/>
</dbReference>
<evidence type="ECO:0000256" key="9">
    <source>
        <dbReference type="ARBA" id="ARBA00056634"/>
    </source>
</evidence>
<dbReference type="GO" id="GO:0005739">
    <property type="term" value="C:mitochondrion"/>
    <property type="evidence" value="ECO:0007669"/>
    <property type="project" value="TreeGrafter"/>
</dbReference>
<feature type="active site" evidence="10">
    <location>
        <position position="193"/>
    </location>
</feature>
<evidence type="ECO:0000256" key="5">
    <source>
        <dbReference type="ARBA" id="ARBA00022603"/>
    </source>
</evidence>
<dbReference type="InterPro" id="IPR045097">
    <property type="entry name" value="Thymidate_synth/dCMP_Mease"/>
</dbReference>
<dbReference type="UniPathway" id="UPA00575"/>
<accession>A0A0N5AKV1</accession>
<name>A0A0N5AKV1_9BILA</name>
<protein>
    <recommendedName>
        <fullName evidence="4">Thymidylate synthase</fullName>
        <ecNumber evidence="3">2.1.1.45</ecNumber>
    </recommendedName>
</protein>
<dbReference type="InterPro" id="IPR023451">
    <property type="entry name" value="Thymidate_synth/dCMP_Mease_dom"/>
</dbReference>
<dbReference type="GO" id="GO:0006235">
    <property type="term" value="P:dTTP biosynthetic process"/>
    <property type="evidence" value="ECO:0007669"/>
    <property type="project" value="UniProtKB-UniPathway"/>
</dbReference>
<evidence type="ECO:0000313" key="13">
    <source>
        <dbReference type="WBParaSite" id="SMUV_0000513601-mRNA-1"/>
    </source>
</evidence>
<dbReference type="HAMAP" id="MF_00008">
    <property type="entry name" value="Thymidy_synth_bact"/>
    <property type="match status" value="1"/>
</dbReference>
<dbReference type="EC" id="2.1.1.45" evidence="3"/>
<feature type="domain" description="Thymidylate synthase/dCMP hydroxymethylase" evidence="11">
    <location>
        <begin position="28"/>
        <end position="310"/>
    </location>
</feature>
<dbReference type="InterPro" id="IPR000398">
    <property type="entry name" value="Thymidylate_synthase"/>
</dbReference>
<comment type="catalytic activity">
    <reaction evidence="8">
        <text>dUMP + (6R)-5,10-methylene-5,6,7,8-tetrahydrofolate = 7,8-dihydrofolate + dTMP</text>
        <dbReference type="Rhea" id="RHEA:12104"/>
        <dbReference type="ChEBI" id="CHEBI:15636"/>
        <dbReference type="ChEBI" id="CHEBI:57451"/>
        <dbReference type="ChEBI" id="CHEBI:63528"/>
        <dbReference type="ChEBI" id="CHEBI:246422"/>
        <dbReference type="EC" id="2.1.1.45"/>
    </reaction>
    <physiologicalReaction direction="left-to-right" evidence="8">
        <dbReference type="Rhea" id="RHEA:12105"/>
    </physiologicalReaction>
</comment>
<evidence type="ECO:0000256" key="3">
    <source>
        <dbReference type="ARBA" id="ARBA00011947"/>
    </source>
</evidence>
<evidence type="ECO:0000256" key="7">
    <source>
        <dbReference type="ARBA" id="ARBA00022727"/>
    </source>
</evidence>
<evidence type="ECO:0000256" key="8">
    <source>
        <dbReference type="ARBA" id="ARBA00050752"/>
    </source>
</evidence>
<dbReference type="NCBIfam" id="TIGR03284">
    <property type="entry name" value="thym_sym"/>
    <property type="match status" value="1"/>
</dbReference>
<dbReference type="GO" id="GO:0005829">
    <property type="term" value="C:cytosol"/>
    <property type="evidence" value="ECO:0007669"/>
    <property type="project" value="TreeGrafter"/>
</dbReference>
<comment type="pathway">
    <text evidence="1">Pyrimidine metabolism; dTTP biosynthesis.</text>
</comment>
<evidence type="ECO:0000313" key="12">
    <source>
        <dbReference type="Proteomes" id="UP000046393"/>
    </source>
</evidence>
<proteinExistence type="inferred from homology"/>
<dbReference type="GO" id="GO:0004799">
    <property type="term" value="F:thymidylate synthase activity"/>
    <property type="evidence" value="ECO:0007669"/>
    <property type="project" value="UniProtKB-EC"/>
</dbReference>
<comment type="function">
    <text evidence="9">Catalyzes the reductive methylation of 2'-deoxyuridine 5'-monophosphate (dUMP) to thymidine 5'-monophosphate (dTMP), using the cosubstrate, 5,10- methylenetetrahydrofolate (CH2H4folate) as a 1-carbon donor and reductant and contributes to the de novo mitochondrial thymidylate biosynthesis pathway.</text>
</comment>
<reference evidence="13" key="1">
    <citation type="submission" date="2017-02" db="UniProtKB">
        <authorList>
            <consortium name="WormBaseParasite"/>
        </authorList>
    </citation>
    <scope>IDENTIFICATION</scope>
</reference>
<dbReference type="GO" id="GO:0006231">
    <property type="term" value="P:dTMP biosynthetic process"/>
    <property type="evidence" value="ECO:0007669"/>
    <property type="project" value="InterPro"/>
</dbReference>
<dbReference type="SUPFAM" id="SSF55831">
    <property type="entry name" value="Thymidylate synthase/dCMP hydroxymethylase"/>
    <property type="match status" value="1"/>
</dbReference>
<dbReference type="GO" id="GO:0046653">
    <property type="term" value="P:tetrahydrofolate metabolic process"/>
    <property type="evidence" value="ECO:0007669"/>
    <property type="project" value="UniProtKB-ARBA"/>
</dbReference>
<dbReference type="InterPro" id="IPR020940">
    <property type="entry name" value="Thymidylate_synthase_AS"/>
</dbReference>
<dbReference type="PANTHER" id="PTHR11548:SF2">
    <property type="entry name" value="THYMIDYLATE SYNTHASE"/>
    <property type="match status" value="1"/>
</dbReference>
<dbReference type="AlphaFoldDB" id="A0A0N5AKV1"/>
<evidence type="ECO:0000256" key="2">
    <source>
        <dbReference type="ARBA" id="ARBA00009972"/>
    </source>
</evidence>
<dbReference type="GO" id="GO:0032259">
    <property type="term" value="P:methylation"/>
    <property type="evidence" value="ECO:0007669"/>
    <property type="project" value="UniProtKB-KW"/>
</dbReference>
<keyword evidence="5" id="KW-0489">Methyltransferase</keyword>
<comment type="similarity">
    <text evidence="2">Belongs to the thymidylate synthase family.</text>
</comment>